<dbReference type="InterPro" id="IPR029479">
    <property type="entry name" value="Nitroreductase"/>
</dbReference>
<dbReference type="Pfam" id="PF00881">
    <property type="entry name" value="Nitroreductase"/>
    <property type="match status" value="1"/>
</dbReference>
<comment type="caution">
    <text evidence="7">The sequence shown here is derived from an EMBL/GenBank/DDBJ whole genome shotgun (WGS) entry which is preliminary data.</text>
</comment>
<protein>
    <submittedName>
        <fullName evidence="7">Oxygen-insensitive NADPH nitroreductase</fullName>
    </submittedName>
</protein>
<dbReference type="OrthoDB" id="9775805at2"/>
<dbReference type="AlphaFoldDB" id="A0A2V5K244"/>
<evidence type="ECO:0000256" key="4">
    <source>
        <dbReference type="ARBA" id="ARBA00023002"/>
    </source>
</evidence>
<keyword evidence="4 5" id="KW-0560">Oxidoreductase</keyword>
<evidence type="ECO:0000256" key="1">
    <source>
        <dbReference type="ARBA" id="ARBA00008366"/>
    </source>
</evidence>
<comment type="similarity">
    <text evidence="1 5">Belongs to the flavin oxidoreductase frp family.</text>
</comment>
<gene>
    <name evidence="7" type="ORF">DLM86_24710</name>
</gene>
<feature type="domain" description="Nitroreductase" evidence="6">
    <location>
        <begin position="8"/>
        <end position="162"/>
    </location>
</feature>
<keyword evidence="8" id="KW-1185">Reference proteome</keyword>
<evidence type="ECO:0000313" key="7">
    <source>
        <dbReference type="EMBL" id="PYI51613.1"/>
    </source>
</evidence>
<dbReference type="SUPFAM" id="SSF55469">
    <property type="entry name" value="FMN-dependent nitroreductase-like"/>
    <property type="match status" value="1"/>
</dbReference>
<sequence>MNPVIELLRRHRSIRSYTSEPVTDDMLEAIVRSAQMASTSSNVQAYSVIAVMNPDTKRALAAVTGGQRHVEQCPVLLVWCADLRRDRLACAKEGTDMVSDTMENFVVATVDVALAAQNAAVAAESLGLGIVYIGGIRNDLREVTRLLKVPELVFPVFGMCLGFPDRDSSVRPRLPVRAVLHRETYADDGQAEAIDEYDRTMRDYYIERTGGKRDTTWSKEMADKFARPVRDYLRDYLEEQGFRFDR</sequence>
<keyword evidence="2 5" id="KW-0285">Flavoprotein</keyword>
<evidence type="ECO:0000256" key="5">
    <source>
        <dbReference type="PIRNR" id="PIRNR005426"/>
    </source>
</evidence>
<dbReference type="Proteomes" id="UP000247476">
    <property type="component" value="Unassembled WGS sequence"/>
</dbReference>
<dbReference type="NCBIfam" id="NF008033">
    <property type="entry name" value="PRK10765.1"/>
    <property type="match status" value="1"/>
</dbReference>
<evidence type="ECO:0000256" key="3">
    <source>
        <dbReference type="ARBA" id="ARBA00022643"/>
    </source>
</evidence>
<dbReference type="Gene3D" id="3.40.109.10">
    <property type="entry name" value="NADH Oxidase"/>
    <property type="match status" value="1"/>
</dbReference>
<dbReference type="PIRSF" id="PIRSF005426">
    <property type="entry name" value="Frp"/>
    <property type="match status" value="1"/>
</dbReference>
<evidence type="ECO:0000313" key="8">
    <source>
        <dbReference type="Proteomes" id="UP000247476"/>
    </source>
</evidence>
<keyword evidence="3 5" id="KW-0288">FMN</keyword>
<dbReference type="RefSeq" id="WP_110842734.1">
    <property type="nucleotide sequence ID" value="NZ_QJVJ01000012.1"/>
</dbReference>
<dbReference type="InterPro" id="IPR000415">
    <property type="entry name" value="Nitroreductase-like"/>
</dbReference>
<dbReference type="PANTHER" id="PTHR43425:SF2">
    <property type="entry name" value="OXYGEN-INSENSITIVE NADPH NITROREDUCTASE"/>
    <property type="match status" value="1"/>
</dbReference>
<organism evidence="7 8">
    <name type="scientific">Paenibacillus flagellatus</name>
    <dbReference type="NCBI Taxonomy" id="2211139"/>
    <lineage>
        <taxon>Bacteria</taxon>
        <taxon>Bacillati</taxon>
        <taxon>Bacillota</taxon>
        <taxon>Bacilli</taxon>
        <taxon>Bacillales</taxon>
        <taxon>Paenibacillaceae</taxon>
        <taxon>Paenibacillus</taxon>
    </lineage>
</organism>
<dbReference type="InterPro" id="IPR016446">
    <property type="entry name" value="Flavin_OxRdtase_Frp"/>
</dbReference>
<accession>A0A2V5K244</accession>
<reference evidence="7 8" key="1">
    <citation type="submission" date="2018-05" db="EMBL/GenBank/DDBJ databases">
        <title>Paenibacillus flagellatus sp. nov., isolated from selenium mineral soil.</title>
        <authorList>
            <person name="Dai X."/>
        </authorList>
    </citation>
    <scope>NUCLEOTIDE SEQUENCE [LARGE SCALE GENOMIC DNA]</scope>
    <source>
        <strain evidence="7 8">DXL2</strain>
    </source>
</reference>
<dbReference type="GO" id="GO:0016491">
    <property type="term" value="F:oxidoreductase activity"/>
    <property type="evidence" value="ECO:0007669"/>
    <property type="project" value="UniProtKB-UniRule"/>
</dbReference>
<keyword evidence="5" id="KW-0521">NADP</keyword>
<proteinExistence type="inferred from homology"/>
<dbReference type="CDD" id="cd02146">
    <property type="entry name" value="NfsA-like"/>
    <property type="match status" value="1"/>
</dbReference>
<evidence type="ECO:0000259" key="6">
    <source>
        <dbReference type="Pfam" id="PF00881"/>
    </source>
</evidence>
<evidence type="ECO:0000256" key="2">
    <source>
        <dbReference type="ARBA" id="ARBA00022630"/>
    </source>
</evidence>
<dbReference type="EMBL" id="QJVJ01000012">
    <property type="protein sequence ID" value="PYI51613.1"/>
    <property type="molecule type" value="Genomic_DNA"/>
</dbReference>
<dbReference type="PANTHER" id="PTHR43425">
    <property type="entry name" value="OXYGEN-INSENSITIVE NADPH NITROREDUCTASE"/>
    <property type="match status" value="1"/>
</dbReference>
<name>A0A2V5K244_9BACL</name>